<evidence type="ECO:0000313" key="2">
    <source>
        <dbReference type="EMBL" id="CAG6745563.1"/>
    </source>
</evidence>
<keyword evidence="1" id="KW-1133">Transmembrane helix</keyword>
<reference evidence="2" key="1">
    <citation type="submission" date="2021-05" db="EMBL/GenBank/DDBJ databases">
        <authorList>
            <person name="Alioto T."/>
            <person name="Alioto T."/>
            <person name="Gomez Garrido J."/>
        </authorList>
    </citation>
    <scope>NUCLEOTIDE SEQUENCE</scope>
</reference>
<dbReference type="AlphaFoldDB" id="A0A8D8ZCZ3"/>
<accession>A0A8D8ZCZ3</accession>
<keyword evidence="1" id="KW-0812">Transmembrane</keyword>
<proteinExistence type="predicted"/>
<feature type="transmembrane region" description="Helical" evidence="1">
    <location>
        <begin position="39"/>
        <end position="60"/>
    </location>
</feature>
<dbReference type="EMBL" id="HBUF01499962">
    <property type="protein sequence ID" value="CAG6745563.1"/>
    <property type="molecule type" value="Transcribed_RNA"/>
</dbReference>
<evidence type="ECO:0000256" key="1">
    <source>
        <dbReference type="SAM" id="Phobius"/>
    </source>
</evidence>
<protein>
    <submittedName>
        <fullName evidence="2">Uncharacterized protein</fullName>
    </submittedName>
</protein>
<sequence>MRCLPMMLYVLSISASKSCTYLSKTALLFKGKISRAIDLASAFMLLLWCMVLILLNMVLFSSFSLAIVWSRSAIILFCSASSASSRVLLMRESSPVDWFSSPPCVLNSR</sequence>
<organism evidence="2">
    <name type="scientific">Cacopsylla melanoneura</name>
    <dbReference type="NCBI Taxonomy" id="428564"/>
    <lineage>
        <taxon>Eukaryota</taxon>
        <taxon>Metazoa</taxon>
        <taxon>Ecdysozoa</taxon>
        <taxon>Arthropoda</taxon>
        <taxon>Hexapoda</taxon>
        <taxon>Insecta</taxon>
        <taxon>Pterygota</taxon>
        <taxon>Neoptera</taxon>
        <taxon>Paraneoptera</taxon>
        <taxon>Hemiptera</taxon>
        <taxon>Sternorrhyncha</taxon>
        <taxon>Psylloidea</taxon>
        <taxon>Psyllidae</taxon>
        <taxon>Psyllinae</taxon>
        <taxon>Cacopsylla</taxon>
    </lineage>
</organism>
<keyword evidence="1" id="KW-0472">Membrane</keyword>
<name>A0A8D8ZCZ3_9HEMI</name>